<reference evidence="4 5" key="1">
    <citation type="submission" date="2023-10" db="EMBL/GenBank/DDBJ databases">
        <title>Chromosome-scale genome assembly provides insights into flower coloration mechanisms of Canna indica.</title>
        <authorList>
            <person name="Li C."/>
        </authorList>
    </citation>
    <scope>NUCLEOTIDE SEQUENCE [LARGE SCALE GENOMIC DNA]</scope>
    <source>
        <tissue evidence="4">Flower</tissue>
    </source>
</reference>
<organism evidence="4 5">
    <name type="scientific">Canna indica</name>
    <name type="common">Indian-shot</name>
    <dbReference type="NCBI Taxonomy" id="4628"/>
    <lineage>
        <taxon>Eukaryota</taxon>
        <taxon>Viridiplantae</taxon>
        <taxon>Streptophyta</taxon>
        <taxon>Embryophyta</taxon>
        <taxon>Tracheophyta</taxon>
        <taxon>Spermatophyta</taxon>
        <taxon>Magnoliopsida</taxon>
        <taxon>Liliopsida</taxon>
        <taxon>Zingiberales</taxon>
        <taxon>Cannaceae</taxon>
        <taxon>Canna</taxon>
    </lineage>
</organism>
<dbReference type="InterPro" id="IPR018247">
    <property type="entry name" value="EF_Hand_1_Ca_BS"/>
</dbReference>
<feature type="domain" description="EF-hand" evidence="3">
    <location>
        <begin position="240"/>
        <end position="275"/>
    </location>
</feature>
<dbReference type="InterPro" id="IPR011992">
    <property type="entry name" value="EF-hand-dom_pair"/>
</dbReference>
<feature type="region of interest" description="Disordered" evidence="2">
    <location>
        <begin position="31"/>
        <end position="125"/>
    </location>
</feature>
<evidence type="ECO:0000313" key="4">
    <source>
        <dbReference type="EMBL" id="WOL00229.1"/>
    </source>
</evidence>
<evidence type="ECO:0000256" key="2">
    <source>
        <dbReference type="SAM" id="MobiDB-lite"/>
    </source>
</evidence>
<proteinExistence type="predicted"/>
<feature type="compositionally biased region" description="Basic residues" evidence="2">
    <location>
        <begin position="104"/>
        <end position="115"/>
    </location>
</feature>
<name>A0AAQ3K326_9LILI</name>
<dbReference type="SUPFAM" id="SSF47473">
    <property type="entry name" value="EF-hand"/>
    <property type="match status" value="1"/>
</dbReference>
<dbReference type="PROSITE" id="PS50222">
    <property type="entry name" value="EF_HAND_2"/>
    <property type="match status" value="1"/>
</dbReference>
<dbReference type="Pfam" id="PF13499">
    <property type="entry name" value="EF-hand_7"/>
    <property type="match status" value="1"/>
</dbReference>
<dbReference type="GO" id="GO:0005509">
    <property type="term" value="F:calcium ion binding"/>
    <property type="evidence" value="ECO:0007669"/>
    <property type="project" value="InterPro"/>
</dbReference>
<keyword evidence="1" id="KW-0106">Calcium</keyword>
<gene>
    <name evidence="4" type="ORF">Cni_G08942</name>
</gene>
<dbReference type="InterPro" id="IPR002048">
    <property type="entry name" value="EF_hand_dom"/>
</dbReference>
<accession>A0AAQ3K326</accession>
<dbReference type="AlphaFoldDB" id="A0AAQ3K326"/>
<keyword evidence="5" id="KW-1185">Reference proteome</keyword>
<dbReference type="Proteomes" id="UP001327560">
    <property type="component" value="Chromosome 3"/>
</dbReference>
<dbReference type="Gene3D" id="1.10.238.10">
    <property type="entry name" value="EF-hand"/>
    <property type="match status" value="1"/>
</dbReference>
<sequence>MSAEETGGISEYERQRLSRIQENRARLDALGLPRLASSLLGSPSPSKHQERRERAKKRGGRRRADEDEDDDDYRPEEGDQDEEGESRGQSSDDQEEEEEERAEKKRTPRKVKKGGSSKSEKVKDKGKTRVIDDFIGNDTALKQAIALSLGEQMEGSSEAISGFPQKFSTSGANSVPFKKKDKINTHESAGRQKTKIVKKSRVQLTEDEVVAYFFSFDEVGKGYITTRDLEKMAIAHDFTWTEGEIFNMIHCFDGDRDGKLSLEDFRSIVCRCNMMQDVGKP</sequence>
<dbReference type="EMBL" id="CP136892">
    <property type="protein sequence ID" value="WOL00229.1"/>
    <property type="molecule type" value="Genomic_DNA"/>
</dbReference>
<feature type="compositionally biased region" description="Low complexity" evidence="2">
    <location>
        <begin position="31"/>
        <end position="46"/>
    </location>
</feature>
<feature type="compositionally biased region" description="Acidic residues" evidence="2">
    <location>
        <begin position="66"/>
        <end position="84"/>
    </location>
</feature>
<protein>
    <recommendedName>
        <fullName evidence="3">EF-hand domain-containing protein</fullName>
    </recommendedName>
</protein>
<evidence type="ECO:0000313" key="5">
    <source>
        <dbReference type="Proteomes" id="UP001327560"/>
    </source>
</evidence>
<evidence type="ECO:0000259" key="3">
    <source>
        <dbReference type="PROSITE" id="PS50222"/>
    </source>
</evidence>
<dbReference type="PROSITE" id="PS00018">
    <property type="entry name" value="EF_HAND_1"/>
    <property type="match status" value="1"/>
</dbReference>
<evidence type="ECO:0000256" key="1">
    <source>
        <dbReference type="ARBA" id="ARBA00022837"/>
    </source>
</evidence>